<dbReference type="GO" id="GO:0019288">
    <property type="term" value="P:isopentenyl diphosphate biosynthetic process, methylerythritol 4-phosphate pathway"/>
    <property type="evidence" value="ECO:0007669"/>
    <property type="project" value="UniProtKB-UniRule"/>
</dbReference>
<evidence type="ECO:0000256" key="6">
    <source>
        <dbReference type="ARBA" id="ARBA00023229"/>
    </source>
</evidence>
<dbReference type="GO" id="GO:0005506">
    <property type="term" value="F:iron ion binding"/>
    <property type="evidence" value="ECO:0007669"/>
    <property type="project" value="InterPro"/>
</dbReference>
<evidence type="ECO:0000256" key="2">
    <source>
        <dbReference type="ARBA" id="ARBA00022723"/>
    </source>
</evidence>
<reference evidence="10 11" key="1">
    <citation type="submission" date="2023-08" db="EMBL/GenBank/DDBJ databases">
        <title>Helicovermis profunda gen. nov., sp. nov., a novel mesophilic, fermentative bacterium within the Bacillota from a deep-sea hydrothermal vent chimney.</title>
        <authorList>
            <person name="Miyazaki U."/>
            <person name="Mizutani D."/>
            <person name="Hashimoto Y."/>
            <person name="Tame A."/>
            <person name="Sawayama S."/>
            <person name="Miyazaki J."/>
            <person name="Takai K."/>
            <person name="Nakagawa S."/>
        </authorList>
    </citation>
    <scope>NUCLEOTIDE SEQUENCE [LARGE SCALE GENOMIC DNA]</scope>
    <source>
        <strain evidence="10 11">S502</strain>
    </source>
</reference>
<dbReference type="PANTHER" id="PTHR30454">
    <property type="entry name" value="4-HYDROXY-3-METHYLBUT-2-EN-1-YL DIPHOSPHATE SYNTHASE"/>
    <property type="match status" value="1"/>
</dbReference>
<sequence length="350" mass="38264">MINRRVSKKIVIGDTYIGGDSRITIQSMTTTDTRDIKKTVIQIKELENAGCEIIRVAVPNIEAANALSEIKKQINIPLVADIHFDYNLALLSIKNGVDKLRINPGNIGDESRVRKVVDYAKEKNIPIRIGVNSGSIEKEILEKYNGVNAKGIVESALKHVKILEKQNFDNIVIALKSSDIITTIESYKLMAKEVNYPFHIGITESGTLHSGTVKSSIGIGSLLLSGLGDTLRVSLTGNPIKEVELGREILRDVGIRNEGINLISCPTCGRCNIDLEKIALQVEEKIKHLNKNITLAIMGCAVNGPGEASNADIGIAGGINEALIFKKGKILKKVKEEELIEELVKEIEKI</sequence>
<dbReference type="NCBIfam" id="NF001540">
    <property type="entry name" value="PRK00366.1"/>
    <property type="match status" value="1"/>
</dbReference>
<feature type="binding site" evidence="7">
    <location>
        <position position="268"/>
    </location>
    <ligand>
        <name>[4Fe-4S] cluster</name>
        <dbReference type="ChEBI" id="CHEBI:49883"/>
    </ligand>
</feature>
<keyword evidence="11" id="KW-1185">Reference proteome</keyword>
<feature type="domain" description="IspG C-terminal" evidence="9">
    <location>
        <begin position="261"/>
        <end position="349"/>
    </location>
</feature>
<dbReference type="SUPFAM" id="SSF51604">
    <property type="entry name" value="Enolase C-terminal domain-like"/>
    <property type="match status" value="1"/>
</dbReference>
<protein>
    <recommendedName>
        <fullName evidence="7">4-hydroxy-3-methylbut-2-en-1-yl diphosphate synthase (flavodoxin)</fullName>
        <ecNumber evidence="7">1.17.7.3</ecNumber>
    </recommendedName>
    <alternativeName>
        <fullName evidence="7">1-hydroxy-2-methyl-2-(E)-butenyl 4-diphosphate synthase</fullName>
    </alternativeName>
</protein>
<gene>
    <name evidence="7 10" type="primary">ispG</name>
    <name evidence="10" type="ORF">HLPR_16700</name>
</gene>
<feature type="domain" description="IspG TIM-barrel" evidence="8">
    <location>
        <begin position="8"/>
        <end position="246"/>
    </location>
</feature>
<dbReference type="GO" id="GO:0046429">
    <property type="term" value="F:4-hydroxy-3-methylbut-2-en-1-yl diphosphate synthase activity (ferredoxin)"/>
    <property type="evidence" value="ECO:0007669"/>
    <property type="project" value="UniProtKB-UniRule"/>
</dbReference>
<dbReference type="Gene3D" id="3.30.413.10">
    <property type="entry name" value="Sulfite Reductase Hemoprotein, domain 1"/>
    <property type="match status" value="1"/>
</dbReference>
<feature type="binding site" evidence="7">
    <location>
        <position position="300"/>
    </location>
    <ligand>
        <name>[4Fe-4S] cluster</name>
        <dbReference type="ChEBI" id="CHEBI:49883"/>
    </ligand>
</feature>
<dbReference type="Pfam" id="PF04551">
    <property type="entry name" value="GcpE"/>
    <property type="match status" value="1"/>
</dbReference>
<dbReference type="GO" id="GO:0016114">
    <property type="term" value="P:terpenoid biosynthetic process"/>
    <property type="evidence" value="ECO:0007669"/>
    <property type="project" value="InterPro"/>
</dbReference>
<dbReference type="InterPro" id="IPR045854">
    <property type="entry name" value="NO2/SO3_Rdtase_4Fe4S_sf"/>
</dbReference>
<evidence type="ECO:0000313" key="10">
    <source>
        <dbReference type="EMBL" id="BEP29339.1"/>
    </source>
</evidence>
<evidence type="ECO:0000259" key="8">
    <source>
        <dbReference type="Pfam" id="PF04551"/>
    </source>
</evidence>
<dbReference type="PANTHER" id="PTHR30454:SF0">
    <property type="entry name" value="4-HYDROXY-3-METHYLBUT-2-EN-1-YL DIPHOSPHATE SYNTHASE (FERREDOXIN), CHLOROPLASTIC"/>
    <property type="match status" value="1"/>
</dbReference>
<accession>A0AAU9EMK2</accession>
<dbReference type="InterPro" id="IPR058579">
    <property type="entry name" value="IspG_C"/>
</dbReference>
<evidence type="ECO:0000256" key="1">
    <source>
        <dbReference type="ARBA" id="ARBA00022485"/>
    </source>
</evidence>
<name>A0AAU9EMK2_9FIRM</name>
<organism evidence="10 11">
    <name type="scientific">Helicovermis profundi</name>
    <dbReference type="NCBI Taxonomy" id="3065157"/>
    <lineage>
        <taxon>Bacteria</taxon>
        <taxon>Bacillati</taxon>
        <taxon>Bacillota</taxon>
        <taxon>Clostridia</taxon>
        <taxon>Helicovermis</taxon>
    </lineage>
</organism>
<feature type="binding site" evidence="7">
    <location>
        <position position="265"/>
    </location>
    <ligand>
        <name>[4Fe-4S] cluster</name>
        <dbReference type="ChEBI" id="CHEBI:49883"/>
    </ligand>
</feature>
<dbReference type="InterPro" id="IPR058578">
    <property type="entry name" value="IspG_TIM"/>
</dbReference>
<evidence type="ECO:0000256" key="5">
    <source>
        <dbReference type="ARBA" id="ARBA00023014"/>
    </source>
</evidence>
<dbReference type="InterPro" id="IPR011005">
    <property type="entry name" value="Dihydropteroate_synth-like_sf"/>
</dbReference>
<dbReference type="Pfam" id="PF26540">
    <property type="entry name" value="GcpE_C"/>
    <property type="match status" value="1"/>
</dbReference>
<dbReference type="InterPro" id="IPR016425">
    <property type="entry name" value="IspG_bac"/>
</dbReference>
<comment type="pathway">
    <text evidence="7">Isoprenoid biosynthesis; isopentenyl diphosphate biosynthesis via DXP pathway; isopentenyl diphosphate from 1-deoxy-D-xylulose 5-phosphate: step 5/6.</text>
</comment>
<dbReference type="GO" id="GO:0141197">
    <property type="term" value="F:4-hydroxy-3-methylbut-2-enyl-diphosphate synthase activity (flavodoxin)"/>
    <property type="evidence" value="ECO:0007669"/>
    <property type="project" value="UniProtKB-EC"/>
</dbReference>
<keyword evidence="1 7" id="KW-0004">4Fe-4S</keyword>
<dbReference type="HAMAP" id="MF_00159">
    <property type="entry name" value="IspG"/>
    <property type="match status" value="1"/>
</dbReference>
<comment type="similarity">
    <text evidence="7">Belongs to the IspG family.</text>
</comment>
<comment type="cofactor">
    <cofactor evidence="7">
        <name>[4Fe-4S] cluster</name>
        <dbReference type="ChEBI" id="CHEBI:49883"/>
    </cofactor>
    <text evidence="7">Binds 1 [4Fe-4S] cluster.</text>
</comment>
<proteinExistence type="inferred from homology"/>
<dbReference type="Gene3D" id="3.20.20.20">
    <property type="entry name" value="Dihydropteroate synthase-like"/>
    <property type="match status" value="1"/>
</dbReference>
<evidence type="ECO:0000256" key="3">
    <source>
        <dbReference type="ARBA" id="ARBA00023002"/>
    </source>
</evidence>
<keyword evidence="2 7" id="KW-0479">Metal-binding</keyword>
<dbReference type="InterPro" id="IPR004588">
    <property type="entry name" value="IspG_bac-typ"/>
</dbReference>
<keyword evidence="6 7" id="KW-0414">Isoprene biosynthesis</keyword>
<keyword evidence="5 7" id="KW-0411">Iron-sulfur</keyword>
<feature type="binding site" evidence="7">
    <location>
        <position position="307"/>
    </location>
    <ligand>
        <name>[4Fe-4S] cluster</name>
        <dbReference type="ChEBI" id="CHEBI:49883"/>
    </ligand>
</feature>
<dbReference type="SUPFAM" id="SSF56014">
    <property type="entry name" value="Nitrite and sulphite reductase 4Fe-4S domain-like"/>
    <property type="match status" value="1"/>
</dbReference>
<evidence type="ECO:0000256" key="7">
    <source>
        <dbReference type="HAMAP-Rule" id="MF_00159"/>
    </source>
</evidence>
<evidence type="ECO:0000256" key="4">
    <source>
        <dbReference type="ARBA" id="ARBA00023004"/>
    </source>
</evidence>
<dbReference type="GO" id="GO:0051539">
    <property type="term" value="F:4 iron, 4 sulfur cluster binding"/>
    <property type="evidence" value="ECO:0007669"/>
    <property type="project" value="UniProtKB-UniRule"/>
</dbReference>
<keyword evidence="3 7" id="KW-0560">Oxidoreductase</keyword>
<dbReference type="FunFam" id="3.20.20.20:FF:000001">
    <property type="entry name" value="4-hydroxy-3-methylbut-2-en-1-yl diphosphate synthase (flavodoxin)"/>
    <property type="match status" value="1"/>
</dbReference>
<dbReference type="KEGG" id="hprf:HLPR_16700"/>
<comment type="function">
    <text evidence="7">Converts 2C-methyl-D-erythritol 2,4-cyclodiphosphate (ME-2,4cPP) into 1-hydroxy-2-methyl-2-(E)-butenyl 4-diphosphate.</text>
</comment>
<dbReference type="Proteomes" id="UP001321786">
    <property type="component" value="Chromosome"/>
</dbReference>
<dbReference type="AlphaFoldDB" id="A0AAU9EMK2"/>
<dbReference type="EMBL" id="AP028654">
    <property type="protein sequence ID" value="BEP29339.1"/>
    <property type="molecule type" value="Genomic_DNA"/>
</dbReference>
<dbReference type="EC" id="1.17.7.3" evidence="7"/>
<dbReference type="NCBIfam" id="TIGR00612">
    <property type="entry name" value="ispG_gcpE"/>
    <property type="match status" value="1"/>
</dbReference>
<evidence type="ECO:0000259" key="9">
    <source>
        <dbReference type="Pfam" id="PF26540"/>
    </source>
</evidence>
<keyword evidence="4 7" id="KW-0408">Iron</keyword>
<dbReference type="InterPro" id="IPR036849">
    <property type="entry name" value="Enolase-like_C_sf"/>
</dbReference>
<comment type="catalytic activity">
    <reaction evidence="7">
        <text>(2E)-4-hydroxy-3-methylbut-2-enyl diphosphate + oxidized [flavodoxin] + H2O + 2 H(+) = 2-C-methyl-D-erythritol 2,4-cyclic diphosphate + reduced [flavodoxin]</text>
        <dbReference type="Rhea" id="RHEA:43604"/>
        <dbReference type="Rhea" id="RHEA-COMP:10622"/>
        <dbReference type="Rhea" id="RHEA-COMP:10623"/>
        <dbReference type="ChEBI" id="CHEBI:15377"/>
        <dbReference type="ChEBI" id="CHEBI:15378"/>
        <dbReference type="ChEBI" id="CHEBI:57618"/>
        <dbReference type="ChEBI" id="CHEBI:58210"/>
        <dbReference type="ChEBI" id="CHEBI:58483"/>
        <dbReference type="ChEBI" id="CHEBI:128753"/>
        <dbReference type="EC" id="1.17.7.3"/>
    </reaction>
</comment>
<evidence type="ECO:0000313" key="11">
    <source>
        <dbReference type="Proteomes" id="UP001321786"/>
    </source>
</evidence>
<dbReference type="PIRSF" id="PIRSF004640">
    <property type="entry name" value="IspG"/>
    <property type="match status" value="1"/>
</dbReference>